<sequence length="594" mass="65806">MAMVEENGREDYTQDGSVDLKGRPVLRSKTGGWKACSFIVGYEIFERMAYYGIATNLVIYLTTKLHEGTVKSSNNVTNWAGSVWLLPVVGAYIADAFLGRYWTFVIASGIYLLGMCLLTLAVSLPALRPPPCGTKEENCQPASPLQVGIFYCALYIIAAGTGGTKANISTLGADQFDESEPKEKSHKLSFFNWWMFSIFFGTLFSNTFLIYIQDNVGWTLGYGLPTLGLGVSILVFLVGTPFYRHKLPSGSPLTRILQVLVASLSKWKVPVPDDPKELHELSMEEYTSSGKNRIDHTCSLRFLDKAAVKTGPTSPWMLCPVTQVEQTKQMAKMIPLLVATLIPSCVVAQAGTLFIKQSATLDRSMGPHFEIPPACLAAFVTIFMLTSIVIYDRICVPVIRRYTKNPRGITMLQRIGIGLILHIGITVSATLAERKRLSVARKNQLFGKNDQIPLTIFILLPQFALMGIADSFLEVAKIEFFYDQAPEGMKSLGASYYTTTLGLGHFISSCLLTTVADLTKRHGHKGWILDNLNVSHLDYYYALLAGLSFLNFIFFLIIAKFYAYNADVTKTKADMEMESPLKKTSSQENTGQSK</sequence>
<organism evidence="1 2">
    <name type="scientific">Bauhinia variegata</name>
    <name type="common">Purple orchid tree</name>
    <name type="synonym">Phanera variegata</name>
    <dbReference type="NCBI Taxonomy" id="167791"/>
    <lineage>
        <taxon>Eukaryota</taxon>
        <taxon>Viridiplantae</taxon>
        <taxon>Streptophyta</taxon>
        <taxon>Embryophyta</taxon>
        <taxon>Tracheophyta</taxon>
        <taxon>Spermatophyta</taxon>
        <taxon>Magnoliopsida</taxon>
        <taxon>eudicotyledons</taxon>
        <taxon>Gunneridae</taxon>
        <taxon>Pentapetalae</taxon>
        <taxon>rosids</taxon>
        <taxon>fabids</taxon>
        <taxon>Fabales</taxon>
        <taxon>Fabaceae</taxon>
        <taxon>Cercidoideae</taxon>
        <taxon>Cercideae</taxon>
        <taxon>Bauhiniinae</taxon>
        <taxon>Bauhinia</taxon>
    </lineage>
</organism>
<name>A0ACB9KVF1_BAUVA</name>
<reference evidence="1 2" key="1">
    <citation type="journal article" date="2022" name="DNA Res.">
        <title>Chromosomal-level genome assembly of the orchid tree Bauhinia variegata (Leguminosae; Cercidoideae) supports the allotetraploid origin hypothesis of Bauhinia.</title>
        <authorList>
            <person name="Zhong Y."/>
            <person name="Chen Y."/>
            <person name="Zheng D."/>
            <person name="Pang J."/>
            <person name="Liu Y."/>
            <person name="Luo S."/>
            <person name="Meng S."/>
            <person name="Qian L."/>
            <person name="Wei D."/>
            <person name="Dai S."/>
            <person name="Zhou R."/>
        </authorList>
    </citation>
    <scope>NUCLEOTIDE SEQUENCE [LARGE SCALE GENOMIC DNA]</scope>
    <source>
        <strain evidence="1">BV-YZ2020</strain>
    </source>
</reference>
<gene>
    <name evidence="1" type="ORF">L6164_034375</name>
</gene>
<dbReference type="EMBL" id="CM039438">
    <property type="protein sequence ID" value="KAI4301058.1"/>
    <property type="molecule type" value="Genomic_DNA"/>
</dbReference>
<protein>
    <submittedName>
        <fullName evidence="1">Uncharacterized protein</fullName>
    </submittedName>
</protein>
<evidence type="ECO:0000313" key="2">
    <source>
        <dbReference type="Proteomes" id="UP000828941"/>
    </source>
</evidence>
<evidence type="ECO:0000313" key="1">
    <source>
        <dbReference type="EMBL" id="KAI4301058.1"/>
    </source>
</evidence>
<comment type="caution">
    <text evidence="1">The sequence shown here is derived from an EMBL/GenBank/DDBJ whole genome shotgun (WGS) entry which is preliminary data.</text>
</comment>
<keyword evidence="2" id="KW-1185">Reference proteome</keyword>
<accession>A0ACB9KVF1</accession>
<proteinExistence type="predicted"/>
<dbReference type="Proteomes" id="UP000828941">
    <property type="component" value="Chromosome 13"/>
</dbReference>